<name>A0A7U4DQ85_DESPD</name>
<dbReference type="Proteomes" id="UP000006365">
    <property type="component" value="Chromosome"/>
</dbReference>
<dbReference type="EMBL" id="CP002364">
    <property type="protein sequence ID" value="ADW18762.1"/>
    <property type="molecule type" value="Genomic_DNA"/>
</dbReference>
<dbReference type="Gene3D" id="3.30.450.20">
    <property type="entry name" value="PAS domain"/>
    <property type="match status" value="1"/>
</dbReference>
<dbReference type="RefSeq" id="WP_015725288.1">
    <property type="nucleotide sequence ID" value="NC_014972.1"/>
</dbReference>
<keyword evidence="2" id="KW-1185">Reference proteome</keyword>
<evidence type="ECO:0008006" key="3">
    <source>
        <dbReference type="Google" id="ProtNLM"/>
    </source>
</evidence>
<protein>
    <recommendedName>
        <fullName evidence="3">Single Cache domain-containing protein</fullName>
    </recommendedName>
</protein>
<evidence type="ECO:0000313" key="1">
    <source>
        <dbReference type="EMBL" id="ADW18762.1"/>
    </source>
</evidence>
<dbReference type="KEGG" id="dpr:Despr_2626"/>
<gene>
    <name evidence="1" type="ordered locus">Despr_2626</name>
</gene>
<organism evidence="1 2">
    <name type="scientific">Desulfobulbus propionicus (strain ATCC 33891 / DSM 2032 / VKM B-1956 / 1pr3)</name>
    <dbReference type="NCBI Taxonomy" id="577650"/>
    <lineage>
        <taxon>Bacteria</taxon>
        <taxon>Pseudomonadati</taxon>
        <taxon>Thermodesulfobacteriota</taxon>
        <taxon>Desulfobulbia</taxon>
        <taxon>Desulfobulbales</taxon>
        <taxon>Desulfobulbaceae</taxon>
        <taxon>Desulfobulbus</taxon>
    </lineage>
</organism>
<evidence type="ECO:0000313" key="2">
    <source>
        <dbReference type="Proteomes" id="UP000006365"/>
    </source>
</evidence>
<sequence length="124" mass="13751">MNRQPYLLLLMIVLFLVANVMAEDRMAIEKNVNELATAIEAGKDASSFAADAYTPYVFVMEINGTLLVHPTLAGENLKDKAMPIFEALLNATPEGKWVEYTWKGKEKHTFAKRQGASLIIASGY</sequence>
<accession>A0A7U4DQ85</accession>
<proteinExistence type="predicted"/>
<dbReference type="AlphaFoldDB" id="A0A7U4DQ85"/>
<reference evidence="1 2" key="1">
    <citation type="journal article" date="2011" name="Stand. Genomic Sci.">
        <title>Complete genome sequence of Desulfobulbus propionicus type strain (1pr3).</title>
        <authorList>
            <person name="Pagani I."/>
            <person name="Lapidus A."/>
            <person name="Nolan M."/>
            <person name="Lucas S."/>
            <person name="Hammon N."/>
            <person name="Deshpande S."/>
            <person name="Cheng J.F."/>
            <person name="Chertkov O."/>
            <person name="Davenport K."/>
            <person name="Tapia R."/>
            <person name="Han C."/>
            <person name="Goodwin L."/>
            <person name="Pitluck S."/>
            <person name="Liolios K."/>
            <person name="Mavromatis K."/>
            <person name="Ivanova N."/>
            <person name="Mikhailova N."/>
            <person name="Pati A."/>
            <person name="Chen A."/>
            <person name="Palaniappan K."/>
            <person name="Land M."/>
            <person name="Hauser L."/>
            <person name="Chang Y.J."/>
            <person name="Jeffries C.D."/>
            <person name="Detter J.C."/>
            <person name="Brambilla E."/>
            <person name="Kannan K.P."/>
            <person name="Djao O.D."/>
            <person name="Rohde M."/>
            <person name="Pukall R."/>
            <person name="Spring S."/>
            <person name="Goker M."/>
            <person name="Sikorski J."/>
            <person name="Woyke T."/>
            <person name="Bristow J."/>
            <person name="Eisen J.A."/>
            <person name="Markowitz V."/>
            <person name="Hugenholtz P."/>
            <person name="Kyrpides N.C."/>
            <person name="Klenk H.P."/>
        </authorList>
    </citation>
    <scope>NUCLEOTIDE SEQUENCE [LARGE SCALE GENOMIC DNA]</scope>
    <source>
        <strain evidence="2">ATCC 33891 / DSM 2032 / 1pr3</strain>
    </source>
</reference>